<evidence type="ECO:0000256" key="6">
    <source>
        <dbReference type="SAM" id="MobiDB-lite"/>
    </source>
</evidence>
<feature type="compositionally biased region" description="Basic and acidic residues" evidence="6">
    <location>
        <begin position="182"/>
        <end position="199"/>
    </location>
</feature>
<evidence type="ECO:0000256" key="4">
    <source>
        <dbReference type="ARBA" id="ARBA00023163"/>
    </source>
</evidence>
<reference evidence="8" key="1">
    <citation type="submission" date="2019-10" db="EMBL/GenBank/DDBJ databases">
        <authorList>
            <person name="Zhang R."/>
            <person name="Pan Y."/>
            <person name="Wang J."/>
            <person name="Ma R."/>
            <person name="Yu S."/>
        </authorList>
    </citation>
    <scope>NUCLEOTIDE SEQUENCE</scope>
    <source>
        <strain evidence="8">LA-IB0</strain>
        <tissue evidence="8">Leaf</tissue>
    </source>
</reference>
<dbReference type="SUPFAM" id="SSF101936">
    <property type="entry name" value="DNA-binding pseudobarrel domain"/>
    <property type="match status" value="2"/>
</dbReference>
<dbReference type="PANTHER" id="PTHR31920">
    <property type="entry name" value="B3 DOMAIN-CONTAINING"/>
    <property type="match status" value="1"/>
</dbReference>
<feature type="domain" description="TF-B3" evidence="7">
    <location>
        <begin position="23"/>
        <end position="99"/>
    </location>
</feature>
<evidence type="ECO:0000313" key="9">
    <source>
        <dbReference type="Proteomes" id="UP000826271"/>
    </source>
</evidence>
<dbReference type="GO" id="GO:0003677">
    <property type="term" value="F:DNA binding"/>
    <property type="evidence" value="ECO:0007669"/>
    <property type="project" value="UniProtKB-KW"/>
</dbReference>
<name>A0AAV6XMT6_9LAMI</name>
<keyword evidence="3" id="KW-0238">DNA-binding</keyword>
<organism evidence="8 9">
    <name type="scientific">Buddleja alternifolia</name>
    <dbReference type="NCBI Taxonomy" id="168488"/>
    <lineage>
        <taxon>Eukaryota</taxon>
        <taxon>Viridiplantae</taxon>
        <taxon>Streptophyta</taxon>
        <taxon>Embryophyta</taxon>
        <taxon>Tracheophyta</taxon>
        <taxon>Spermatophyta</taxon>
        <taxon>Magnoliopsida</taxon>
        <taxon>eudicotyledons</taxon>
        <taxon>Gunneridae</taxon>
        <taxon>Pentapetalae</taxon>
        <taxon>asterids</taxon>
        <taxon>lamiids</taxon>
        <taxon>Lamiales</taxon>
        <taxon>Scrophulariaceae</taxon>
        <taxon>Buddlejeae</taxon>
        <taxon>Buddleja</taxon>
    </lineage>
</organism>
<evidence type="ECO:0000256" key="1">
    <source>
        <dbReference type="ARBA" id="ARBA00004123"/>
    </source>
</evidence>
<dbReference type="AlphaFoldDB" id="A0AAV6XMT6"/>
<dbReference type="GO" id="GO:0005634">
    <property type="term" value="C:nucleus"/>
    <property type="evidence" value="ECO:0007669"/>
    <property type="project" value="UniProtKB-SubCell"/>
</dbReference>
<evidence type="ECO:0000259" key="7">
    <source>
        <dbReference type="PROSITE" id="PS50863"/>
    </source>
</evidence>
<evidence type="ECO:0000313" key="8">
    <source>
        <dbReference type="EMBL" id="KAG8383799.1"/>
    </source>
</evidence>
<accession>A0AAV6XMT6</accession>
<dbReference type="SMART" id="SM01019">
    <property type="entry name" value="B3"/>
    <property type="match status" value="2"/>
</dbReference>
<evidence type="ECO:0000256" key="3">
    <source>
        <dbReference type="ARBA" id="ARBA00023125"/>
    </source>
</evidence>
<dbReference type="Proteomes" id="UP000826271">
    <property type="component" value="Unassembled WGS sequence"/>
</dbReference>
<dbReference type="InterPro" id="IPR050655">
    <property type="entry name" value="Plant_B3_domain"/>
</dbReference>
<dbReference type="InterPro" id="IPR003340">
    <property type="entry name" value="B3_DNA-bd"/>
</dbReference>
<keyword evidence="5" id="KW-0539">Nucleus</keyword>
<protein>
    <recommendedName>
        <fullName evidence="7">TF-B3 domain-containing protein</fullName>
    </recommendedName>
</protein>
<feature type="domain" description="TF-B3" evidence="7">
    <location>
        <begin position="226"/>
        <end position="321"/>
    </location>
</feature>
<dbReference type="EMBL" id="WHWC01000004">
    <property type="protein sequence ID" value="KAG8383799.1"/>
    <property type="molecule type" value="Genomic_DNA"/>
</dbReference>
<dbReference type="Pfam" id="PF02362">
    <property type="entry name" value="B3"/>
    <property type="match status" value="2"/>
</dbReference>
<keyword evidence="2" id="KW-0805">Transcription regulation</keyword>
<evidence type="ECO:0000256" key="2">
    <source>
        <dbReference type="ARBA" id="ARBA00023015"/>
    </source>
</evidence>
<feature type="region of interest" description="Disordered" evidence="6">
    <location>
        <begin position="158"/>
        <end position="199"/>
    </location>
</feature>
<dbReference type="PROSITE" id="PS50863">
    <property type="entry name" value="B3"/>
    <property type="match status" value="2"/>
</dbReference>
<comment type="caution">
    <text evidence="8">The sequence shown here is derived from an EMBL/GenBank/DDBJ whole genome shotgun (WGS) entry which is preliminary data.</text>
</comment>
<keyword evidence="9" id="KW-1185">Reference proteome</keyword>
<dbReference type="PANTHER" id="PTHR31920:SF108">
    <property type="entry name" value="B3 DOMAIN-CONTAINING TRANSCRIPTION FACTOR VRN1-LIKE"/>
    <property type="match status" value="1"/>
</dbReference>
<keyword evidence="4" id="KW-0804">Transcription</keyword>
<comment type="subcellular location">
    <subcellularLocation>
        <location evidence="1">Nucleus</location>
    </subcellularLocation>
</comment>
<proteinExistence type="predicted"/>
<dbReference type="InterPro" id="IPR015300">
    <property type="entry name" value="DNA-bd_pseudobarrel_sf"/>
</dbReference>
<evidence type="ECO:0000256" key="5">
    <source>
        <dbReference type="ARBA" id="ARBA00023242"/>
    </source>
</evidence>
<gene>
    <name evidence="8" type="ORF">BUALT_Bualt04G0051200</name>
</gene>
<sequence length="321" mass="36921">MPNMAWVNSATLYGVALNMAWRIPKGFTQKYGQNVANSIFLKVASGLVWKVELIRCNGETWMQKGWIEFKEYYSLGYGHFLVFEYDGDSSFNVLIFDMSGTEIEYPSHANIDRAKNNNRAVPEENIGSESDDDSVIFLDEYLPTNDKGKGRNVQEIDQEEDDVSLEILDNPTPRHQQRRKRTIADDHSSKRCSRRESPKSVDKKTCLTYQMAMVFMSYKKSRSPFFISLMQPSYVSHNFNLNIPLYFAKENLPKEKRNSLILSVSKAKKWCVRCDIGTGNAKILVGWKNFVRDNKLKVGDACVFEVAKTAKPEWNVIIFRS</sequence>
<dbReference type="CDD" id="cd10017">
    <property type="entry name" value="B3_DNA"/>
    <property type="match status" value="2"/>
</dbReference>
<dbReference type="Gene3D" id="2.40.330.10">
    <property type="entry name" value="DNA-binding pseudobarrel domain"/>
    <property type="match status" value="2"/>
</dbReference>